<accession>A0A7S1G2L5</accession>
<dbReference type="GO" id="GO:0005778">
    <property type="term" value="C:peroxisomal membrane"/>
    <property type="evidence" value="ECO:0007669"/>
    <property type="project" value="TreeGrafter"/>
</dbReference>
<dbReference type="AlphaFoldDB" id="A0A7S1G2L5"/>
<dbReference type="Pfam" id="PF08610">
    <property type="entry name" value="Pex16"/>
    <property type="match status" value="2"/>
</dbReference>
<dbReference type="GO" id="GO:0007031">
    <property type="term" value="P:peroxisome organization"/>
    <property type="evidence" value="ECO:0007669"/>
    <property type="project" value="TreeGrafter"/>
</dbReference>
<feature type="region of interest" description="Disordered" evidence="2">
    <location>
        <begin position="26"/>
        <end position="48"/>
    </location>
</feature>
<protein>
    <recommendedName>
        <fullName evidence="4">Peroxisomal membrane protein PEX16</fullName>
    </recommendedName>
</protein>
<proteinExistence type="inferred from homology"/>
<sequence length="628" mass="71364">MAEVGSVSSDEFSCVTALSEMADSVGEAARTPVDNSLPPKKINGSNLEKLNNRSSELIFNSNSACRGKRLHQNSSSGLGEVVLENDQLIFDPGASNKNDPGRKISRDINESAHDDLERNLEIICPSENLEALKISDDKNEKNASLRDCIHQNSHSCDLDKIQPLMEKDPKLKHRNNNSSYNRKGTYKFNNKHDVSLHKNSSCTVEKYDSIFCKKIYAFCKTLKSVPKSYADNLRKYRDSQINGGLFCTASLLETCLTESVFWALPARFQEDDLLIESLYSGLNSFHLLNDLIYYGMGDSVSGGGFTVTPHFTHGANTIKPSKSKKTITLALRSCITFIECFELLSEKFANRLTNRSSWIFSRYYDYSRLSTKNSTSHMIFTLESAKAFARIIVLFLHYSSIHDSRQNYKGNVTFTDPTGILQCGGYLFPGEKCFTMSDEYYIKEKQKMIATRMKREAAYVGKRTGRRFQTIHEGTIGGLNSCLNKENRKQNEKKSLRDFMYLTGEILHIVRPLCTIRSHGRYRNNSLGLWLVGLMMDVASHRLVISGLGGRENLAPPTKDELARRKLRWLLYCLRQPMWHFFTNRTLSMVERFLNKIIPGIGRWITGYVVSLLNYSQKHHFMLEGLGS</sequence>
<dbReference type="PANTHER" id="PTHR13299">
    <property type="entry name" value="PEROXISOMAL MEMBRANE PROTEIN PEX16"/>
    <property type="match status" value="1"/>
</dbReference>
<name>A0A7S1G2L5_9STRA</name>
<dbReference type="PANTHER" id="PTHR13299:SF0">
    <property type="entry name" value="PEROXISOMAL MEMBRANE PROTEIN PEX16"/>
    <property type="match status" value="1"/>
</dbReference>
<evidence type="ECO:0000256" key="2">
    <source>
        <dbReference type="SAM" id="MobiDB-lite"/>
    </source>
</evidence>
<gene>
    <name evidence="3" type="ORF">CHYS00102_LOCUS31096</name>
</gene>
<dbReference type="InterPro" id="IPR013919">
    <property type="entry name" value="Pex16"/>
</dbReference>
<organism evidence="3">
    <name type="scientific">Corethron hystrix</name>
    <dbReference type="NCBI Taxonomy" id="216773"/>
    <lineage>
        <taxon>Eukaryota</taxon>
        <taxon>Sar</taxon>
        <taxon>Stramenopiles</taxon>
        <taxon>Ochrophyta</taxon>
        <taxon>Bacillariophyta</taxon>
        <taxon>Coscinodiscophyceae</taxon>
        <taxon>Corethrophycidae</taxon>
        <taxon>Corethrales</taxon>
        <taxon>Corethraceae</taxon>
        <taxon>Corethron</taxon>
    </lineage>
</organism>
<evidence type="ECO:0000313" key="3">
    <source>
        <dbReference type="EMBL" id="CAD8903876.1"/>
    </source>
</evidence>
<evidence type="ECO:0008006" key="4">
    <source>
        <dbReference type="Google" id="ProtNLM"/>
    </source>
</evidence>
<evidence type="ECO:0000256" key="1">
    <source>
        <dbReference type="ARBA" id="ARBA00009505"/>
    </source>
</evidence>
<dbReference type="EMBL" id="HBFR01042539">
    <property type="protein sequence ID" value="CAD8903876.1"/>
    <property type="molecule type" value="Transcribed_RNA"/>
</dbReference>
<reference evidence="3" key="1">
    <citation type="submission" date="2021-01" db="EMBL/GenBank/DDBJ databases">
        <authorList>
            <person name="Corre E."/>
            <person name="Pelletier E."/>
            <person name="Niang G."/>
            <person name="Scheremetjew M."/>
            <person name="Finn R."/>
            <person name="Kale V."/>
            <person name="Holt S."/>
            <person name="Cochrane G."/>
            <person name="Meng A."/>
            <person name="Brown T."/>
            <person name="Cohen L."/>
        </authorList>
    </citation>
    <scope>NUCLEOTIDE SEQUENCE</scope>
    <source>
        <strain evidence="3">308</strain>
    </source>
</reference>
<comment type="similarity">
    <text evidence="1">Belongs to the peroxin-16 family.</text>
</comment>